<protein>
    <submittedName>
        <fullName evidence="1">Uncharacterized protein</fullName>
    </submittedName>
</protein>
<dbReference type="Proteomes" id="UP000623632">
    <property type="component" value="Segment"/>
</dbReference>
<gene>
    <name evidence="1" type="ORF">BSTP6_001</name>
</gene>
<sequence length="31" mass="3739">MAKVHATLITFYMRHRRSAKTWDSVSFYVVH</sequence>
<evidence type="ECO:0000313" key="1">
    <source>
        <dbReference type="EMBL" id="QRD99825.1"/>
    </source>
</evidence>
<reference evidence="1" key="1">
    <citation type="submission" date="2020-12" db="EMBL/GenBank/DDBJ databases">
        <title>Complete genome sequence of Bacillus phage BSTP6.</title>
        <authorList>
            <person name="Abraha H.B."/>
            <person name="Kim K.-P."/>
        </authorList>
    </citation>
    <scope>NUCLEOTIDE SEQUENCE</scope>
</reference>
<name>A0A889INE9_9CAUD</name>
<accession>A0A889INE9</accession>
<proteinExistence type="predicted"/>
<evidence type="ECO:0000313" key="2">
    <source>
        <dbReference type="Proteomes" id="UP000623632"/>
    </source>
</evidence>
<organism evidence="1 2">
    <name type="scientific">Bacillus phage BSTP6</name>
    <dbReference type="NCBI Taxonomy" id="2801531"/>
    <lineage>
        <taxon>Viruses</taxon>
        <taxon>Duplodnaviria</taxon>
        <taxon>Heunggongvirae</taxon>
        <taxon>Uroviricota</taxon>
        <taxon>Caudoviricetes</taxon>
        <taxon>Salasmaviridae</taxon>
        <taxon>Picovirinae</taxon>
        <taxon>Salasvirus</taxon>
        <taxon>Salasvirus phi29</taxon>
    </lineage>
</organism>
<dbReference type="EMBL" id="MW354670">
    <property type="protein sequence ID" value="QRD99825.1"/>
    <property type="molecule type" value="Genomic_DNA"/>
</dbReference>